<dbReference type="PROSITE" id="PS50198">
    <property type="entry name" value="PPIC_PPIASE_2"/>
    <property type="match status" value="1"/>
</dbReference>
<feature type="chain" id="PRO_5031603767" description="Peptidyl-prolyl cis-trans isomerase" evidence="5">
    <location>
        <begin position="21"/>
        <end position="159"/>
    </location>
</feature>
<dbReference type="InterPro" id="IPR046357">
    <property type="entry name" value="PPIase_dom_sf"/>
</dbReference>
<dbReference type="InterPro" id="IPR023058">
    <property type="entry name" value="PPIase_PpiC_CS"/>
</dbReference>
<evidence type="ECO:0000256" key="3">
    <source>
        <dbReference type="ARBA" id="ARBA00023235"/>
    </source>
</evidence>
<gene>
    <name evidence="7" type="ORF">CDEB00056_LOCUS3247</name>
</gene>
<organism evidence="7">
    <name type="scientific">Chaetoceros debilis</name>
    <dbReference type="NCBI Taxonomy" id="122233"/>
    <lineage>
        <taxon>Eukaryota</taxon>
        <taxon>Sar</taxon>
        <taxon>Stramenopiles</taxon>
        <taxon>Ochrophyta</taxon>
        <taxon>Bacillariophyta</taxon>
        <taxon>Coscinodiscophyceae</taxon>
        <taxon>Chaetocerotophycidae</taxon>
        <taxon>Chaetocerotales</taxon>
        <taxon>Chaetocerotaceae</taxon>
        <taxon>Chaetoceros</taxon>
    </lineage>
</organism>
<feature type="signal peptide" evidence="5">
    <location>
        <begin position="1"/>
        <end position="20"/>
    </location>
</feature>
<dbReference type="EC" id="5.2.1.8" evidence="5"/>
<dbReference type="PANTHER" id="PTHR10657:SF4">
    <property type="entry name" value="PEPTIDYL-PROLYL CIS-TRANS ISOMERASE-RELATED"/>
    <property type="match status" value="1"/>
</dbReference>
<evidence type="ECO:0000259" key="6">
    <source>
        <dbReference type="PROSITE" id="PS50198"/>
    </source>
</evidence>
<dbReference type="PANTHER" id="PTHR10657">
    <property type="entry name" value="PEPTIDYL-PROLYL CIS-TRANS ISOMERASE"/>
    <property type="match status" value="1"/>
</dbReference>
<comment type="catalytic activity">
    <reaction evidence="1 5">
        <text>[protein]-peptidylproline (omega=180) = [protein]-peptidylproline (omega=0)</text>
        <dbReference type="Rhea" id="RHEA:16237"/>
        <dbReference type="Rhea" id="RHEA-COMP:10747"/>
        <dbReference type="Rhea" id="RHEA-COMP:10748"/>
        <dbReference type="ChEBI" id="CHEBI:83833"/>
        <dbReference type="ChEBI" id="CHEBI:83834"/>
        <dbReference type="EC" id="5.2.1.8"/>
    </reaction>
</comment>
<evidence type="ECO:0000256" key="4">
    <source>
        <dbReference type="PROSITE-ProRule" id="PRU00278"/>
    </source>
</evidence>
<feature type="domain" description="PpiC" evidence="6">
    <location>
        <begin position="55"/>
        <end position="154"/>
    </location>
</feature>
<evidence type="ECO:0000313" key="7">
    <source>
        <dbReference type="EMBL" id="CAE0458406.1"/>
    </source>
</evidence>
<dbReference type="GO" id="GO:0003755">
    <property type="term" value="F:peptidyl-prolyl cis-trans isomerase activity"/>
    <property type="evidence" value="ECO:0007669"/>
    <property type="project" value="UniProtKB-UniRule"/>
</dbReference>
<dbReference type="AlphaFoldDB" id="A0A7S3V5S0"/>
<evidence type="ECO:0000256" key="2">
    <source>
        <dbReference type="ARBA" id="ARBA00023110"/>
    </source>
</evidence>
<evidence type="ECO:0000256" key="5">
    <source>
        <dbReference type="RuleBase" id="RU363014"/>
    </source>
</evidence>
<dbReference type="InterPro" id="IPR051370">
    <property type="entry name" value="PPIase_Pin1"/>
</dbReference>
<dbReference type="Gene3D" id="3.10.50.40">
    <property type="match status" value="1"/>
</dbReference>
<sequence>MISMNFFVIMCIALTSATMAFAPTSSASPAFARSQINTQKYNILDVVGSMVSNFGKKAKCSHILIGPRDWESEEEAREQLARLKTEIGNDPEKFAQAASRISGCPSAKKGGDLGEFGPGQMVKNFDKVVFNEDVGIVHGPISTQFGEHLILITERSGKE</sequence>
<dbReference type="SUPFAM" id="SSF54534">
    <property type="entry name" value="FKBP-like"/>
    <property type="match status" value="1"/>
</dbReference>
<evidence type="ECO:0000256" key="1">
    <source>
        <dbReference type="ARBA" id="ARBA00000971"/>
    </source>
</evidence>
<dbReference type="PROSITE" id="PS01096">
    <property type="entry name" value="PPIC_PPIASE_1"/>
    <property type="match status" value="1"/>
</dbReference>
<dbReference type="EMBL" id="HBIO01004709">
    <property type="protein sequence ID" value="CAE0458406.1"/>
    <property type="molecule type" value="Transcribed_RNA"/>
</dbReference>
<keyword evidence="5" id="KW-0732">Signal</keyword>
<reference evidence="7" key="1">
    <citation type="submission" date="2021-01" db="EMBL/GenBank/DDBJ databases">
        <authorList>
            <person name="Corre E."/>
            <person name="Pelletier E."/>
            <person name="Niang G."/>
            <person name="Scheremetjew M."/>
            <person name="Finn R."/>
            <person name="Kale V."/>
            <person name="Holt S."/>
            <person name="Cochrane G."/>
            <person name="Meng A."/>
            <person name="Brown T."/>
            <person name="Cohen L."/>
        </authorList>
    </citation>
    <scope>NUCLEOTIDE SEQUENCE</scope>
    <source>
        <strain evidence="7">MM31A-1</strain>
    </source>
</reference>
<keyword evidence="3 4" id="KW-0413">Isomerase</keyword>
<accession>A0A7S3V5S0</accession>
<dbReference type="Pfam" id="PF13616">
    <property type="entry name" value="Rotamase_3"/>
    <property type="match status" value="1"/>
</dbReference>
<proteinExistence type="predicted"/>
<protein>
    <recommendedName>
        <fullName evidence="5">Peptidyl-prolyl cis-trans isomerase</fullName>
        <ecNumber evidence="5">5.2.1.8</ecNumber>
    </recommendedName>
</protein>
<dbReference type="InterPro" id="IPR000297">
    <property type="entry name" value="PPIase_PpiC"/>
</dbReference>
<name>A0A7S3V5S0_9STRA</name>
<keyword evidence="2 4" id="KW-0697">Rotamase</keyword>